<dbReference type="AlphaFoldDB" id="A0A1S8B688"/>
<reference evidence="9 10" key="1">
    <citation type="submission" date="2017-01" db="EMBL/GenBank/DDBJ databases">
        <title>Draft genome sequence of Diplodia seriata F98.1, a fungal species involved in grapevine trunk diseases.</title>
        <authorList>
            <person name="Robert-Siegwald G."/>
            <person name="Vallet J."/>
            <person name="Abou-Mansour E."/>
            <person name="Xu J."/>
            <person name="Rey P."/>
            <person name="Bertsch C."/>
            <person name="Rego C."/>
            <person name="Larignon P."/>
            <person name="Fontaine F."/>
            <person name="Lebrun M.-H."/>
        </authorList>
    </citation>
    <scope>NUCLEOTIDE SEQUENCE [LARGE SCALE GENOMIC DNA]</scope>
    <source>
        <strain evidence="9 10">F98.1</strain>
    </source>
</reference>
<feature type="transmembrane region" description="Helical" evidence="7">
    <location>
        <begin position="186"/>
        <end position="206"/>
    </location>
</feature>
<feature type="transmembrane region" description="Helical" evidence="7">
    <location>
        <begin position="218"/>
        <end position="237"/>
    </location>
</feature>
<evidence type="ECO:0000313" key="9">
    <source>
        <dbReference type="EMBL" id="OMP83019.1"/>
    </source>
</evidence>
<dbReference type="GO" id="GO:0016020">
    <property type="term" value="C:membrane"/>
    <property type="evidence" value="ECO:0007669"/>
    <property type="project" value="UniProtKB-SubCell"/>
</dbReference>
<dbReference type="InterPro" id="IPR052337">
    <property type="entry name" value="SAT4-like"/>
</dbReference>
<name>A0A1S8B688_9PEZI</name>
<evidence type="ECO:0000256" key="3">
    <source>
        <dbReference type="ARBA" id="ARBA00022989"/>
    </source>
</evidence>
<feature type="region of interest" description="Disordered" evidence="6">
    <location>
        <begin position="385"/>
        <end position="435"/>
    </location>
</feature>
<evidence type="ECO:0000256" key="5">
    <source>
        <dbReference type="ARBA" id="ARBA00038359"/>
    </source>
</evidence>
<evidence type="ECO:0000259" key="8">
    <source>
        <dbReference type="Pfam" id="PF20684"/>
    </source>
</evidence>
<feature type="domain" description="Rhodopsin" evidence="8">
    <location>
        <begin position="25"/>
        <end position="282"/>
    </location>
</feature>
<comment type="caution">
    <text evidence="9">The sequence shown here is derived from an EMBL/GenBank/DDBJ whole genome shotgun (WGS) entry which is preliminary data.</text>
</comment>
<feature type="transmembrane region" description="Helical" evidence="7">
    <location>
        <begin position="6"/>
        <end position="25"/>
    </location>
</feature>
<comment type="subcellular location">
    <subcellularLocation>
        <location evidence="1">Membrane</location>
        <topology evidence="1">Multi-pass membrane protein</topology>
    </subcellularLocation>
</comment>
<dbReference type="Pfam" id="PF20684">
    <property type="entry name" value="Fung_rhodopsin"/>
    <property type="match status" value="1"/>
</dbReference>
<evidence type="ECO:0000256" key="7">
    <source>
        <dbReference type="SAM" id="Phobius"/>
    </source>
</evidence>
<feature type="compositionally biased region" description="Basic and acidic residues" evidence="6">
    <location>
        <begin position="418"/>
        <end position="435"/>
    </location>
</feature>
<feature type="transmembrane region" description="Helical" evidence="7">
    <location>
        <begin position="137"/>
        <end position="157"/>
    </location>
</feature>
<evidence type="ECO:0000256" key="6">
    <source>
        <dbReference type="SAM" id="MobiDB-lite"/>
    </source>
</evidence>
<dbReference type="EMBL" id="MSZU01000113">
    <property type="protein sequence ID" value="OMP83019.1"/>
    <property type="molecule type" value="Genomic_DNA"/>
</dbReference>
<accession>A0A1S8B688</accession>
<feature type="compositionally biased region" description="Basic residues" evidence="6">
    <location>
        <begin position="403"/>
        <end position="417"/>
    </location>
</feature>
<sequence length="435" mass="47961">MEDRSGQVLAVNVAFFCLAWIFMLLRIYTRAYLIKSFGSDDWSMVGALLLFTGYLICQLGGVAYGTGRHDVDISPENRMRALRYVACAASTSVYVDPVARYWWFCELFYSSATCTLKCSVGLFLLRIAVKRGHTLTIYVMNTCNIVLSVAYFFVFIFQCNPVSSFWTIKPNNEHCLSIHAIEGISYGAAALGSLSDWIFGILPGFIVYDLQMNKRTKLVVVGILAFAAIGSTATLIRMPYIKGFKATHDFLYESTDIAIWSTIEPGIGMIAACIATLRPLLQHVLHRTGLSTPDKSNYASYGNGMGGSTARSGAGYQRSNSYSHHMDTLRPDTITGGTATVIVTGGDSTNKTWRDDSDKGSDEHIITHSASDIHISKSVQVTHVTEPAEPSPNGYGNYAHQQNWHHHANSRSHGRKPSRIDERSMGGRNSDDSLV</sequence>
<dbReference type="Proteomes" id="UP000190776">
    <property type="component" value="Unassembled WGS sequence"/>
</dbReference>
<comment type="similarity">
    <text evidence="5">Belongs to the SAT4 family.</text>
</comment>
<organism evidence="9 10">
    <name type="scientific">Diplodia seriata</name>
    <dbReference type="NCBI Taxonomy" id="420778"/>
    <lineage>
        <taxon>Eukaryota</taxon>
        <taxon>Fungi</taxon>
        <taxon>Dikarya</taxon>
        <taxon>Ascomycota</taxon>
        <taxon>Pezizomycotina</taxon>
        <taxon>Dothideomycetes</taxon>
        <taxon>Dothideomycetes incertae sedis</taxon>
        <taxon>Botryosphaeriales</taxon>
        <taxon>Botryosphaeriaceae</taxon>
        <taxon>Diplodia</taxon>
    </lineage>
</organism>
<dbReference type="OrthoDB" id="3923077at2759"/>
<evidence type="ECO:0000313" key="10">
    <source>
        <dbReference type="Proteomes" id="UP000190776"/>
    </source>
</evidence>
<keyword evidence="4 7" id="KW-0472">Membrane</keyword>
<proteinExistence type="inferred from homology"/>
<dbReference type="PANTHER" id="PTHR33048:SF96">
    <property type="entry name" value="INTEGRAL MEMBRANE PROTEIN"/>
    <property type="match status" value="1"/>
</dbReference>
<evidence type="ECO:0000256" key="2">
    <source>
        <dbReference type="ARBA" id="ARBA00022692"/>
    </source>
</evidence>
<keyword evidence="2 7" id="KW-0812">Transmembrane</keyword>
<feature type="transmembrane region" description="Helical" evidence="7">
    <location>
        <begin position="45"/>
        <end position="65"/>
    </location>
</feature>
<dbReference type="PANTHER" id="PTHR33048">
    <property type="entry name" value="PTH11-LIKE INTEGRAL MEMBRANE PROTEIN (AFU_ORTHOLOGUE AFUA_5G11245)"/>
    <property type="match status" value="1"/>
</dbReference>
<dbReference type="InterPro" id="IPR049326">
    <property type="entry name" value="Rhodopsin_dom_fungi"/>
</dbReference>
<evidence type="ECO:0000256" key="1">
    <source>
        <dbReference type="ARBA" id="ARBA00004141"/>
    </source>
</evidence>
<evidence type="ECO:0000256" key="4">
    <source>
        <dbReference type="ARBA" id="ARBA00023136"/>
    </source>
</evidence>
<keyword evidence="3 7" id="KW-1133">Transmembrane helix</keyword>
<gene>
    <name evidence="9" type="ORF">BK809_0001211</name>
</gene>
<dbReference type="STRING" id="420778.A0A1S8B688"/>
<protein>
    <recommendedName>
        <fullName evidence="8">Rhodopsin domain-containing protein</fullName>
    </recommendedName>
</protein>